<dbReference type="GO" id="GO:0046872">
    <property type="term" value="F:metal ion binding"/>
    <property type="evidence" value="ECO:0007669"/>
    <property type="project" value="UniProtKB-KW"/>
</dbReference>
<name>A0A0M0K0C6_9EUKA</name>
<feature type="domain" description="Fungal lipase-type" evidence="15">
    <location>
        <begin position="306"/>
        <end position="472"/>
    </location>
</feature>
<evidence type="ECO:0000256" key="7">
    <source>
        <dbReference type="ARBA" id="ARBA00022801"/>
    </source>
</evidence>
<protein>
    <recommendedName>
        <fullName evidence="14">sn-1-specific diacylglycerol lipase</fullName>
        <ecNumber evidence="14">3.1.1.116</ecNumber>
    </recommendedName>
</protein>
<comment type="caution">
    <text evidence="16">The sequence shown here is derived from an EMBL/GenBank/DDBJ whole genome shotgun (WGS) entry which is preliminary data.</text>
</comment>
<gene>
    <name evidence="16" type="ORF">Ctob_008276</name>
</gene>
<dbReference type="GO" id="GO:0019369">
    <property type="term" value="P:arachidonate metabolic process"/>
    <property type="evidence" value="ECO:0007669"/>
    <property type="project" value="TreeGrafter"/>
</dbReference>
<comment type="cofactor">
    <cofactor evidence="1">
        <name>Ca(2+)</name>
        <dbReference type="ChEBI" id="CHEBI:29108"/>
    </cofactor>
</comment>
<dbReference type="CDD" id="cd00519">
    <property type="entry name" value="Lipase_3"/>
    <property type="match status" value="1"/>
</dbReference>
<keyword evidence="9" id="KW-0442">Lipid degradation</keyword>
<comment type="catalytic activity">
    <reaction evidence="13">
        <text>a 1,2-diacyl-sn-glycerol + H2O = a 2-acylglycerol + a fatty acid + H(+)</text>
        <dbReference type="Rhea" id="RHEA:33275"/>
        <dbReference type="ChEBI" id="CHEBI:15377"/>
        <dbReference type="ChEBI" id="CHEBI:15378"/>
        <dbReference type="ChEBI" id="CHEBI:17389"/>
        <dbReference type="ChEBI" id="CHEBI:17815"/>
        <dbReference type="ChEBI" id="CHEBI:28868"/>
        <dbReference type="EC" id="3.1.1.116"/>
    </reaction>
    <physiologicalReaction direction="left-to-right" evidence="13">
        <dbReference type="Rhea" id="RHEA:33276"/>
    </physiologicalReaction>
</comment>
<evidence type="ECO:0000256" key="4">
    <source>
        <dbReference type="ARBA" id="ARBA00022553"/>
    </source>
</evidence>
<evidence type="ECO:0000259" key="15">
    <source>
        <dbReference type="Pfam" id="PF01764"/>
    </source>
</evidence>
<dbReference type="EC" id="3.1.1.116" evidence="14"/>
<accession>A0A0M0K0C6</accession>
<evidence type="ECO:0000256" key="12">
    <source>
        <dbReference type="ARBA" id="ARBA00023136"/>
    </source>
</evidence>
<evidence type="ECO:0000256" key="8">
    <source>
        <dbReference type="ARBA" id="ARBA00022837"/>
    </source>
</evidence>
<dbReference type="PANTHER" id="PTHR45792:SF8">
    <property type="entry name" value="DIACYLGLYCEROL LIPASE-ALPHA"/>
    <property type="match status" value="1"/>
</dbReference>
<dbReference type="PANTHER" id="PTHR45792">
    <property type="entry name" value="DIACYLGLYCEROL LIPASE HOMOLOG-RELATED"/>
    <property type="match status" value="1"/>
</dbReference>
<keyword evidence="17" id="KW-1185">Reference proteome</keyword>
<keyword evidence="8" id="KW-0106">Calcium</keyword>
<dbReference type="EMBL" id="JWZX01001816">
    <property type="protein sequence ID" value="KOO32259.1"/>
    <property type="molecule type" value="Genomic_DNA"/>
</dbReference>
<evidence type="ECO:0000256" key="1">
    <source>
        <dbReference type="ARBA" id="ARBA00001913"/>
    </source>
</evidence>
<dbReference type="GO" id="GO:0046340">
    <property type="term" value="P:diacylglycerol catabolic process"/>
    <property type="evidence" value="ECO:0007669"/>
    <property type="project" value="TreeGrafter"/>
</dbReference>
<dbReference type="GO" id="GO:0016298">
    <property type="term" value="F:lipase activity"/>
    <property type="evidence" value="ECO:0007669"/>
    <property type="project" value="TreeGrafter"/>
</dbReference>
<evidence type="ECO:0000256" key="6">
    <source>
        <dbReference type="ARBA" id="ARBA00022723"/>
    </source>
</evidence>
<dbReference type="InterPro" id="IPR002921">
    <property type="entry name" value="Fungal_lipase-type"/>
</dbReference>
<evidence type="ECO:0000256" key="2">
    <source>
        <dbReference type="ARBA" id="ARBA00004651"/>
    </source>
</evidence>
<evidence type="ECO:0000256" key="3">
    <source>
        <dbReference type="ARBA" id="ARBA00022475"/>
    </source>
</evidence>
<dbReference type="InterPro" id="IPR052214">
    <property type="entry name" value="DAG_Lipase-Related"/>
</dbReference>
<keyword evidence="12" id="KW-0472">Membrane</keyword>
<evidence type="ECO:0000256" key="10">
    <source>
        <dbReference type="ARBA" id="ARBA00022989"/>
    </source>
</evidence>
<evidence type="ECO:0000313" key="16">
    <source>
        <dbReference type="EMBL" id="KOO32259.1"/>
    </source>
</evidence>
<organism evidence="16 17">
    <name type="scientific">Chrysochromulina tobinii</name>
    <dbReference type="NCBI Taxonomy" id="1460289"/>
    <lineage>
        <taxon>Eukaryota</taxon>
        <taxon>Haptista</taxon>
        <taxon>Haptophyta</taxon>
        <taxon>Prymnesiophyceae</taxon>
        <taxon>Prymnesiales</taxon>
        <taxon>Chrysochromulinaceae</taxon>
        <taxon>Chrysochromulina</taxon>
    </lineage>
</organism>
<keyword evidence="11" id="KW-0443">Lipid metabolism</keyword>
<dbReference type="AlphaFoldDB" id="A0A0M0K0C6"/>
<dbReference type="Pfam" id="PF01764">
    <property type="entry name" value="Lipase_3"/>
    <property type="match status" value="1"/>
</dbReference>
<evidence type="ECO:0000256" key="14">
    <source>
        <dbReference type="ARBA" id="ARBA00026104"/>
    </source>
</evidence>
<dbReference type="SUPFAM" id="SSF53474">
    <property type="entry name" value="alpha/beta-Hydrolases"/>
    <property type="match status" value="1"/>
</dbReference>
<dbReference type="OrthoDB" id="438440at2759"/>
<proteinExistence type="predicted"/>
<keyword evidence="7" id="KW-0378">Hydrolase</keyword>
<reference evidence="17" key="1">
    <citation type="journal article" date="2015" name="PLoS Genet.">
        <title>Genome Sequence and Transcriptome Analyses of Chrysochromulina tobin: Metabolic Tools for Enhanced Algal Fitness in the Prominent Order Prymnesiales (Haptophyceae).</title>
        <authorList>
            <person name="Hovde B.T."/>
            <person name="Deodato C.R."/>
            <person name="Hunsperger H.M."/>
            <person name="Ryken S.A."/>
            <person name="Yost W."/>
            <person name="Jha R.K."/>
            <person name="Patterson J."/>
            <person name="Monnat R.J. Jr."/>
            <person name="Barlow S.B."/>
            <person name="Starkenburg S.R."/>
            <person name="Cattolico R.A."/>
        </authorList>
    </citation>
    <scope>NUCLEOTIDE SEQUENCE</scope>
    <source>
        <strain evidence="17">CCMP291</strain>
    </source>
</reference>
<evidence type="ECO:0000256" key="11">
    <source>
        <dbReference type="ARBA" id="ARBA00023098"/>
    </source>
</evidence>
<dbReference type="Proteomes" id="UP000037460">
    <property type="component" value="Unassembled WGS sequence"/>
</dbReference>
<keyword evidence="5" id="KW-0812">Transmembrane</keyword>
<keyword evidence="3" id="KW-1003">Cell membrane</keyword>
<keyword evidence="10" id="KW-1133">Transmembrane helix</keyword>
<sequence>MRSAVVSTERESVSAGTIALAAARDTIPVASSAASWLFDTSESVASFGFRAGDTLTGLWQASSAAGVVGTAALGAAGVFSAPVAIGVGALAASGVAAATVTRWGLARASDATRAGLSIGRSATHAALETSEALLEAYGIEAGATLRLAFGRDAAAALVFVQALLLDVGVSPPAGMSWQQTAEAARALAWLQAAAGAAEGLQRPLPSAAPACPGNVDRAPSDVDWARLRRFMRLSLGCYGHVVLRVLRILPAWPSEGDEGWTDLRALAALSGGTLDTARDVVLADWKSDLYKPGHLLLVDRPSACLVLAVRGTVRLQDALTDLVCEHARFETATHGPCTQGEGTRVDEGEGATIGATMEGQPMVGEAHAGMLKAAERLLAALRPTIEKTLLELPTVHELCLCGHSLGGGLAALMAVLIGPTLRVARPDGLTTRDVRVRAYAFGPPAVLSLELARAAAPLVTSVVEGVDLVPRFGLTTTRDLREALGWLHDEDGLLERIAAKRNALADGGSETGSAAGVGAVMLTSHVPSAYARALLGELPLQTSPTADPDASGLF</sequence>
<evidence type="ECO:0000313" key="17">
    <source>
        <dbReference type="Proteomes" id="UP000037460"/>
    </source>
</evidence>
<keyword evidence="6" id="KW-0479">Metal-binding</keyword>
<comment type="subcellular location">
    <subcellularLocation>
        <location evidence="2">Cell membrane</location>
        <topology evidence="2">Multi-pass membrane protein</topology>
    </subcellularLocation>
</comment>
<evidence type="ECO:0000256" key="9">
    <source>
        <dbReference type="ARBA" id="ARBA00022963"/>
    </source>
</evidence>
<dbReference type="GO" id="GO:0005886">
    <property type="term" value="C:plasma membrane"/>
    <property type="evidence" value="ECO:0007669"/>
    <property type="project" value="UniProtKB-SubCell"/>
</dbReference>
<evidence type="ECO:0000256" key="13">
    <source>
        <dbReference type="ARBA" id="ARBA00024531"/>
    </source>
</evidence>
<evidence type="ECO:0000256" key="5">
    <source>
        <dbReference type="ARBA" id="ARBA00022692"/>
    </source>
</evidence>
<keyword evidence="4" id="KW-0597">Phosphoprotein</keyword>
<dbReference type="InterPro" id="IPR029058">
    <property type="entry name" value="AB_hydrolase_fold"/>
</dbReference>
<dbReference type="Gene3D" id="3.40.50.1820">
    <property type="entry name" value="alpha/beta hydrolase"/>
    <property type="match status" value="1"/>
</dbReference>